<feature type="binding site" evidence="10">
    <location>
        <position position="20"/>
    </location>
    <ligand>
        <name>ATP</name>
        <dbReference type="ChEBI" id="CHEBI:30616"/>
    </ligand>
</feature>
<feature type="binding site" evidence="10">
    <location>
        <position position="18"/>
    </location>
    <ligand>
        <name>ATP</name>
        <dbReference type="ChEBI" id="CHEBI:30616"/>
    </ligand>
</feature>
<accession>A0A915KZ92</accession>
<dbReference type="GO" id="GO:0004017">
    <property type="term" value="F:AMP kinase activity"/>
    <property type="evidence" value="ECO:0007669"/>
    <property type="project" value="UniProtKB-UniRule"/>
</dbReference>
<evidence type="ECO:0000256" key="10">
    <source>
        <dbReference type="HAMAP-Rule" id="MF_03173"/>
    </source>
</evidence>
<evidence type="ECO:0000256" key="5">
    <source>
        <dbReference type="ARBA" id="ARBA00022679"/>
    </source>
</evidence>
<dbReference type="GO" id="GO:0005524">
    <property type="term" value="F:ATP binding"/>
    <property type="evidence" value="ECO:0007669"/>
    <property type="project" value="UniProtKB-KW"/>
</dbReference>
<evidence type="ECO:0000256" key="8">
    <source>
        <dbReference type="ARBA" id="ARBA00022840"/>
    </source>
</evidence>
<comment type="function">
    <text evidence="10">Broad-specificity nucleoside monophosphate (NMP) kinase that catalyzes the reversible transfer of the terminal phosphate group between nucleoside triphosphates and monophosphates. Has also ATPase activity. Involved in the late cytoplasmic maturation steps of the 40S ribosomal particles, specifically 18S rRNA maturation. While NMP activity is not required for ribosome maturation, ATPase activity is. Associates transiently with small ribosomal subunit protein uS11. ATP hydrolysis breaks the interaction with uS11. May temporarily remove uS11 from the ribosome to enable a conformational change of the ribosomal RNA that is needed for the final maturation step of the small ribosomal subunit. Its NMP activity may have a role in nuclear energy homeostasis.</text>
</comment>
<dbReference type="InterPro" id="IPR027417">
    <property type="entry name" value="P-loop_NTPase"/>
</dbReference>
<dbReference type="SUPFAM" id="SSF52540">
    <property type="entry name" value="P-loop containing nucleoside triphosphate hydrolases"/>
    <property type="match status" value="1"/>
</dbReference>
<evidence type="ECO:0000256" key="1">
    <source>
        <dbReference type="ARBA" id="ARBA00000582"/>
    </source>
</evidence>
<keyword evidence="5 10" id="KW-0808">Transferase</keyword>
<proteinExistence type="inferred from homology"/>
<evidence type="ECO:0000256" key="2">
    <source>
        <dbReference type="ARBA" id="ARBA00022490"/>
    </source>
</evidence>
<keyword evidence="7 10" id="KW-0418">Kinase</keyword>
<evidence type="ECO:0000256" key="9">
    <source>
        <dbReference type="ARBA" id="ARBA00023242"/>
    </source>
</evidence>
<comment type="similarity">
    <text evidence="10">Belongs to the adenylate kinase family. AK6 subfamily.</text>
</comment>
<keyword evidence="6 10" id="KW-0547">Nucleotide-binding</keyword>
<evidence type="ECO:0000313" key="12">
    <source>
        <dbReference type="WBParaSite" id="nRc.2.0.1.t43500-RA"/>
    </source>
</evidence>
<keyword evidence="11" id="KW-1185">Reference proteome</keyword>
<dbReference type="FunFam" id="3.40.50.300:FF:000372">
    <property type="entry name" value="Adenylate kinase isoenzyme 6 homolog"/>
    <property type="match status" value="1"/>
</dbReference>
<dbReference type="AlphaFoldDB" id="A0A915KZ92"/>
<dbReference type="GO" id="GO:0005737">
    <property type="term" value="C:cytoplasm"/>
    <property type="evidence" value="ECO:0007669"/>
    <property type="project" value="UniProtKB-SubCell"/>
</dbReference>
<dbReference type="PANTHER" id="PTHR12595:SF0">
    <property type="entry name" value="ADENYLATE KINASE ISOENZYME 6"/>
    <property type="match status" value="1"/>
</dbReference>
<dbReference type="EC" id="2.7.4.3" evidence="10"/>
<comment type="caution">
    <text evidence="10">Lacks conserved residue(s) required for the propagation of feature annotation.</text>
</comment>
<dbReference type="GO" id="GO:0005634">
    <property type="term" value="C:nucleus"/>
    <property type="evidence" value="ECO:0007669"/>
    <property type="project" value="UniProtKB-SubCell"/>
</dbReference>
<feature type="region of interest" description="NMPbind" evidence="10">
    <location>
        <begin position="35"/>
        <end position="58"/>
    </location>
</feature>
<dbReference type="GO" id="GO:0016887">
    <property type="term" value="F:ATP hydrolysis activity"/>
    <property type="evidence" value="ECO:0007669"/>
    <property type="project" value="UniProtKB-UniRule"/>
</dbReference>
<sequence length="186" mass="21368">MRRTIPNILIVGTPGTGKTTLASLIAEKAAFNHINISELSREKNFCDEFDHQRNCHVLDEDKLLDFLEDDLQVNAGGFVIEYHGCDFFPERWFDAVFILRTDNTKLFDRLKARNYSESKIRENVECEIFGVLCDEARDSYKSNVVQPELASNTTDDMEKNAETILQWIEMYKLNANSNGTTNELMS</sequence>
<feature type="binding site" evidence="10">
    <location>
        <position position="17"/>
    </location>
    <ligand>
        <name>ATP</name>
        <dbReference type="ChEBI" id="CHEBI:30616"/>
    </ligand>
</feature>
<comment type="catalytic activity">
    <reaction evidence="10">
        <text>ATP + H2O = ADP + phosphate + H(+)</text>
        <dbReference type="Rhea" id="RHEA:13065"/>
        <dbReference type="ChEBI" id="CHEBI:15377"/>
        <dbReference type="ChEBI" id="CHEBI:15378"/>
        <dbReference type="ChEBI" id="CHEBI:30616"/>
        <dbReference type="ChEBI" id="CHEBI:43474"/>
        <dbReference type="ChEBI" id="CHEBI:456216"/>
    </reaction>
</comment>
<comment type="catalytic activity">
    <reaction evidence="1 10">
        <text>AMP + ATP = 2 ADP</text>
        <dbReference type="Rhea" id="RHEA:12973"/>
        <dbReference type="ChEBI" id="CHEBI:30616"/>
        <dbReference type="ChEBI" id="CHEBI:456215"/>
        <dbReference type="ChEBI" id="CHEBI:456216"/>
        <dbReference type="EC" id="2.7.4.3"/>
    </reaction>
</comment>
<dbReference type="GO" id="GO:0006364">
    <property type="term" value="P:rRNA processing"/>
    <property type="evidence" value="ECO:0007669"/>
    <property type="project" value="UniProtKB-KW"/>
</dbReference>
<dbReference type="InterPro" id="IPR020618">
    <property type="entry name" value="Adenyl_kinase_AK6"/>
</dbReference>
<dbReference type="PANTHER" id="PTHR12595">
    <property type="entry name" value="POS9-ACTIVATING FACTOR FAP7-RELATED"/>
    <property type="match status" value="1"/>
</dbReference>
<keyword evidence="2 10" id="KW-0963">Cytoplasm</keyword>
<comment type="subcellular location">
    <subcellularLocation>
        <location evidence="10">Cytoplasm</location>
    </subcellularLocation>
    <subcellularLocation>
        <location evidence="10">Nucleus</location>
    </subcellularLocation>
</comment>
<protein>
    <recommendedName>
        <fullName evidence="10">Adenylate kinase isoenzyme 6 homolog</fullName>
        <shortName evidence="10">AK6</shortName>
        <ecNumber evidence="10">2.7.4.3</ecNumber>
    </recommendedName>
    <alternativeName>
        <fullName evidence="10">Dual activity adenylate kinase/ATPase</fullName>
        <shortName evidence="10">AK/ATPase</shortName>
    </alternativeName>
</protein>
<organism evidence="11 12">
    <name type="scientific">Romanomermis culicivorax</name>
    <name type="common">Nematode worm</name>
    <dbReference type="NCBI Taxonomy" id="13658"/>
    <lineage>
        <taxon>Eukaryota</taxon>
        <taxon>Metazoa</taxon>
        <taxon>Ecdysozoa</taxon>
        <taxon>Nematoda</taxon>
        <taxon>Enoplea</taxon>
        <taxon>Dorylaimia</taxon>
        <taxon>Mermithida</taxon>
        <taxon>Mermithoidea</taxon>
        <taxon>Mermithidae</taxon>
        <taxon>Romanomermis</taxon>
    </lineage>
</organism>
<feature type="binding site" evidence="10">
    <location>
        <position position="113"/>
    </location>
    <ligand>
        <name>ATP</name>
        <dbReference type="ChEBI" id="CHEBI:30616"/>
    </ligand>
</feature>
<dbReference type="OMA" id="QCEIFGT"/>
<evidence type="ECO:0000256" key="3">
    <source>
        <dbReference type="ARBA" id="ARBA00022517"/>
    </source>
</evidence>
<keyword evidence="3 10" id="KW-0690">Ribosome biogenesis</keyword>
<keyword evidence="9 10" id="KW-0539">Nucleus</keyword>
<dbReference type="Pfam" id="PF13238">
    <property type="entry name" value="AAA_18"/>
    <property type="match status" value="1"/>
</dbReference>
<feature type="region of interest" description="LID" evidence="10">
    <location>
        <begin position="112"/>
        <end position="122"/>
    </location>
</feature>
<feature type="binding site" evidence="10">
    <location>
        <position position="15"/>
    </location>
    <ligand>
        <name>ATP</name>
        <dbReference type="ChEBI" id="CHEBI:30616"/>
    </ligand>
</feature>
<dbReference type="GO" id="GO:0042274">
    <property type="term" value="P:ribosomal small subunit biogenesis"/>
    <property type="evidence" value="ECO:0007669"/>
    <property type="project" value="UniProtKB-UniRule"/>
</dbReference>
<dbReference type="WBParaSite" id="nRc.2.0.1.t43500-RA">
    <property type="protein sequence ID" value="nRc.2.0.1.t43500-RA"/>
    <property type="gene ID" value="nRc.2.0.1.g43500"/>
</dbReference>
<reference evidence="12" key="1">
    <citation type="submission" date="2022-11" db="UniProtKB">
        <authorList>
            <consortium name="WormBaseParasite"/>
        </authorList>
    </citation>
    <scope>IDENTIFICATION</scope>
</reference>
<keyword evidence="8 10" id="KW-0067">ATP-binding</keyword>
<evidence type="ECO:0000256" key="4">
    <source>
        <dbReference type="ARBA" id="ARBA00022552"/>
    </source>
</evidence>
<name>A0A915KZ92_ROMCU</name>
<comment type="subunit">
    <text evidence="10">Monomer and homodimer. Interacts with small ribosomal subunit protein uS11. Not a structural component of 43S pre-ribosomes, but transiently interacts with them by binding to uS11.</text>
</comment>
<evidence type="ECO:0000256" key="6">
    <source>
        <dbReference type="ARBA" id="ARBA00022741"/>
    </source>
</evidence>
<evidence type="ECO:0000313" key="11">
    <source>
        <dbReference type="Proteomes" id="UP000887565"/>
    </source>
</evidence>
<keyword evidence="4 10" id="KW-0698">rRNA processing</keyword>
<feature type="binding site" evidence="10">
    <location>
        <position position="19"/>
    </location>
    <ligand>
        <name>ATP</name>
        <dbReference type="ChEBI" id="CHEBI:30616"/>
    </ligand>
</feature>
<dbReference type="HAMAP" id="MF_00039">
    <property type="entry name" value="Adenylate_kinase_AK6"/>
    <property type="match status" value="1"/>
</dbReference>
<dbReference type="Gene3D" id="3.40.50.300">
    <property type="entry name" value="P-loop containing nucleotide triphosphate hydrolases"/>
    <property type="match status" value="1"/>
</dbReference>
<evidence type="ECO:0000256" key="7">
    <source>
        <dbReference type="ARBA" id="ARBA00022777"/>
    </source>
</evidence>
<dbReference type="Proteomes" id="UP000887565">
    <property type="component" value="Unplaced"/>
</dbReference>